<evidence type="ECO:0000259" key="15">
    <source>
        <dbReference type="Pfam" id="PF00520"/>
    </source>
</evidence>
<evidence type="ECO:0000256" key="9">
    <source>
        <dbReference type="ARBA" id="ARBA00022989"/>
    </source>
</evidence>
<dbReference type="InParanoid" id="A7RLE3"/>
<name>A7RLE3_NEMVE</name>
<feature type="repeat" description="ANK" evidence="13">
    <location>
        <begin position="75"/>
        <end position="101"/>
    </location>
</feature>
<dbReference type="SMART" id="SM00248">
    <property type="entry name" value="ANK"/>
    <property type="match status" value="2"/>
</dbReference>
<dbReference type="PROSITE" id="PS50297">
    <property type="entry name" value="ANK_REP_REGION"/>
    <property type="match status" value="2"/>
</dbReference>
<dbReference type="InterPro" id="IPR024862">
    <property type="entry name" value="TRPV"/>
</dbReference>
<evidence type="ECO:0000256" key="2">
    <source>
        <dbReference type="ARBA" id="ARBA00022448"/>
    </source>
</evidence>
<evidence type="ECO:0000256" key="8">
    <source>
        <dbReference type="ARBA" id="ARBA00022837"/>
    </source>
</evidence>
<feature type="domain" description="Ion transport" evidence="15">
    <location>
        <begin position="190"/>
        <end position="462"/>
    </location>
</feature>
<evidence type="ECO:0000256" key="11">
    <source>
        <dbReference type="ARBA" id="ARBA00023136"/>
    </source>
</evidence>
<dbReference type="eggNOG" id="KOG3676">
    <property type="taxonomic scope" value="Eukaryota"/>
</dbReference>
<dbReference type="PANTHER" id="PTHR10582">
    <property type="entry name" value="TRANSIENT RECEPTOR POTENTIAL ION CHANNEL PROTEIN"/>
    <property type="match status" value="1"/>
</dbReference>
<keyword evidence="3" id="KW-1003">Cell membrane</keyword>
<evidence type="ECO:0000256" key="10">
    <source>
        <dbReference type="ARBA" id="ARBA00023065"/>
    </source>
</evidence>
<evidence type="ECO:0000256" key="3">
    <source>
        <dbReference type="ARBA" id="ARBA00022475"/>
    </source>
</evidence>
<keyword evidence="4" id="KW-0109">Calcium transport</keyword>
<evidence type="ECO:0000256" key="7">
    <source>
        <dbReference type="ARBA" id="ARBA00022737"/>
    </source>
</evidence>
<keyword evidence="12" id="KW-0407">Ion channel</keyword>
<feature type="transmembrane region" description="Helical" evidence="14">
    <location>
        <begin position="436"/>
        <end position="454"/>
    </location>
</feature>
<dbReference type="Pfam" id="PF12796">
    <property type="entry name" value="Ank_2"/>
    <property type="match status" value="1"/>
</dbReference>
<proteinExistence type="predicted"/>
<dbReference type="Proteomes" id="UP000001593">
    <property type="component" value="Unassembled WGS sequence"/>
</dbReference>
<dbReference type="AlphaFoldDB" id="A7RLE3"/>
<protein>
    <recommendedName>
        <fullName evidence="15">Ion transport domain-containing protein</fullName>
    </recommendedName>
</protein>
<dbReference type="Pfam" id="PF00520">
    <property type="entry name" value="Ion_trans"/>
    <property type="match status" value="1"/>
</dbReference>
<keyword evidence="8" id="KW-0106">Calcium</keyword>
<feature type="non-terminal residue" evidence="16">
    <location>
        <position position="1"/>
    </location>
</feature>
<keyword evidence="17" id="KW-1185">Reference proteome</keyword>
<sequence length="482" mass="55836">NKALLVYFAKLSSSIDLCDKVNFEYLQSLLDKGADVNTRDKHGQTILHEAARSWGVDTARFLIQKGANINAPDVYGRCPLHSACIADYPEMVQYLLDSGADALKALDYFHYIDRSRRKHYFYINYLDRTTPESKDKDAASTHAQTALSAVVEGGYHELVMHPVFQKLIDVKWIRFGRKQAWLEIIPNALLTLLYTILAVTYPSDITQYYSNITKTWWRVVLEVFILLLIGNEIRKEITEIYSSRKTTNLWKSKRIEELRRDLEFCHPKHPQETLHIEQEIRRTRRVGKRYFKDKWNYFDWVAYVMVVLVFCVHYTNTVLKSEVFNNAFISVMAFSVIVLWIRLLKYARPFPNQGPFVVMLDPIIKESAKWLFLFAMFFIPYAAAFWMIFGGQSDHPIEEYSDVGKLIYTVSQISLLLDFQFTALSRASPIVSRLLVGSYLLISSVVLMNLYIALLTNTFQQVFDNALAVATIERAALMQSLE</sequence>
<evidence type="ECO:0000313" key="16">
    <source>
        <dbReference type="EMBL" id="EDO47677.1"/>
    </source>
</evidence>
<keyword evidence="13" id="KW-0040">ANK repeat</keyword>
<keyword evidence="7" id="KW-0677">Repeat</keyword>
<evidence type="ECO:0000256" key="6">
    <source>
        <dbReference type="ARBA" id="ARBA00022692"/>
    </source>
</evidence>
<dbReference type="EMBL" id="DS469518">
    <property type="protein sequence ID" value="EDO47677.1"/>
    <property type="molecule type" value="Genomic_DNA"/>
</dbReference>
<feature type="transmembrane region" description="Helical" evidence="14">
    <location>
        <begin position="327"/>
        <end position="347"/>
    </location>
</feature>
<gene>
    <name evidence="16" type="ORF">NEMVEDRAFT_v1g85800</name>
</gene>
<dbReference type="SUPFAM" id="SSF48403">
    <property type="entry name" value="Ankyrin repeat"/>
    <property type="match status" value="1"/>
</dbReference>
<reference evidence="16 17" key="1">
    <citation type="journal article" date="2007" name="Science">
        <title>Sea anemone genome reveals ancestral eumetazoan gene repertoire and genomic organization.</title>
        <authorList>
            <person name="Putnam N.H."/>
            <person name="Srivastava M."/>
            <person name="Hellsten U."/>
            <person name="Dirks B."/>
            <person name="Chapman J."/>
            <person name="Salamov A."/>
            <person name="Terry A."/>
            <person name="Shapiro H."/>
            <person name="Lindquist E."/>
            <person name="Kapitonov V.V."/>
            <person name="Jurka J."/>
            <person name="Genikhovich G."/>
            <person name="Grigoriev I.V."/>
            <person name="Lucas S.M."/>
            <person name="Steele R.E."/>
            <person name="Finnerty J.R."/>
            <person name="Technau U."/>
            <person name="Martindale M.Q."/>
            <person name="Rokhsar D.S."/>
        </authorList>
    </citation>
    <scope>NUCLEOTIDE SEQUENCE [LARGE SCALE GENOMIC DNA]</scope>
    <source>
        <strain evidence="17">CH2 X CH6</strain>
    </source>
</reference>
<dbReference type="GO" id="GO:0005262">
    <property type="term" value="F:calcium channel activity"/>
    <property type="evidence" value="ECO:0000318"/>
    <property type="project" value="GO_Central"/>
</dbReference>
<feature type="repeat" description="ANK" evidence="13">
    <location>
        <begin position="42"/>
        <end position="74"/>
    </location>
</feature>
<evidence type="ECO:0000256" key="1">
    <source>
        <dbReference type="ARBA" id="ARBA00004651"/>
    </source>
</evidence>
<keyword evidence="6 14" id="KW-0812">Transmembrane</keyword>
<keyword evidence="2" id="KW-0813">Transport</keyword>
<dbReference type="Gene3D" id="1.10.287.70">
    <property type="match status" value="1"/>
</dbReference>
<dbReference type="Gene3D" id="1.25.40.20">
    <property type="entry name" value="Ankyrin repeat-containing domain"/>
    <property type="match status" value="1"/>
</dbReference>
<dbReference type="InterPro" id="IPR002110">
    <property type="entry name" value="Ankyrin_rpt"/>
</dbReference>
<evidence type="ECO:0000256" key="14">
    <source>
        <dbReference type="SAM" id="Phobius"/>
    </source>
</evidence>
<dbReference type="PhylomeDB" id="A7RLE3"/>
<keyword evidence="11 14" id="KW-0472">Membrane</keyword>
<keyword evidence="9 14" id="KW-1133">Transmembrane helix</keyword>
<dbReference type="InterPro" id="IPR005821">
    <property type="entry name" value="Ion_trans_dom"/>
</dbReference>
<accession>A7RLE3</accession>
<evidence type="ECO:0000256" key="12">
    <source>
        <dbReference type="ARBA" id="ARBA00023303"/>
    </source>
</evidence>
<evidence type="ECO:0000313" key="17">
    <source>
        <dbReference type="Proteomes" id="UP000001593"/>
    </source>
</evidence>
<feature type="transmembrane region" description="Helical" evidence="14">
    <location>
        <begin position="180"/>
        <end position="203"/>
    </location>
</feature>
<dbReference type="PANTHER" id="PTHR10582:SF33">
    <property type="entry name" value="TRANSIENT RECEPTOR POTENTIAL CHANNEL PYREXIA"/>
    <property type="match status" value="1"/>
</dbReference>
<keyword evidence="10" id="KW-0406">Ion transport</keyword>
<dbReference type="OMA" id="HYEWINA"/>
<dbReference type="HOGENOM" id="CLU_018560_0_0_1"/>
<comment type="subcellular location">
    <subcellularLocation>
        <location evidence="1">Cell membrane</location>
        <topology evidence="1">Multi-pass membrane protein</topology>
    </subcellularLocation>
</comment>
<dbReference type="GO" id="GO:0098703">
    <property type="term" value="P:calcium ion import across plasma membrane"/>
    <property type="evidence" value="ECO:0000318"/>
    <property type="project" value="GO_Central"/>
</dbReference>
<evidence type="ECO:0000256" key="13">
    <source>
        <dbReference type="PROSITE-ProRule" id="PRU00023"/>
    </source>
</evidence>
<feature type="transmembrane region" description="Helical" evidence="14">
    <location>
        <begin position="297"/>
        <end position="315"/>
    </location>
</feature>
<dbReference type="InterPro" id="IPR036770">
    <property type="entry name" value="Ankyrin_rpt-contain_sf"/>
</dbReference>
<organism evidence="16 17">
    <name type="scientific">Nematostella vectensis</name>
    <name type="common">Starlet sea anemone</name>
    <dbReference type="NCBI Taxonomy" id="45351"/>
    <lineage>
        <taxon>Eukaryota</taxon>
        <taxon>Metazoa</taxon>
        <taxon>Cnidaria</taxon>
        <taxon>Anthozoa</taxon>
        <taxon>Hexacorallia</taxon>
        <taxon>Actiniaria</taxon>
        <taxon>Edwardsiidae</taxon>
        <taxon>Nematostella</taxon>
    </lineage>
</organism>
<feature type="non-terminal residue" evidence="16">
    <location>
        <position position="482"/>
    </location>
</feature>
<dbReference type="PROSITE" id="PS50088">
    <property type="entry name" value="ANK_REPEAT"/>
    <property type="match status" value="2"/>
</dbReference>
<keyword evidence="5" id="KW-0107">Calcium channel</keyword>
<evidence type="ECO:0000256" key="5">
    <source>
        <dbReference type="ARBA" id="ARBA00022673"/>
    </source>
</evidence>
<dbReference type="GO" id="GO:0005886">
    <property type="term" value="C:plasma membrane"/>
    <property type="evidence" value="ECO:0000318"/>
    <property type="project" value="GO_Central"/>
</dbReference>
<feature type="transmembrane region" description="Helical" evidence="14">
    <location>
        <begin position="368"/>
        <end position="386"/>
    </location>
</feature>
<feature type="transmembrane region" description="Helical" evidence="14">
    <location>
        <begin position="215"/>
        <end position="233"/>
    </location>
</feature>
<evidence type="ECO:0000256" key="4">
    <source>
        <dbReference type="ARBA" id="ARBA00022568"/>
    </source>
</evidence>